<dbReference type="GO" id="GO:0007165">
    <property type="term" value="P:signal transduction"/>
    <property type="evidence" value="ECO:0007669"/>
    <property type="project" value="InterPro"/>
</dbReference>
<sequence length="462" mass="51359">MFSCGCKQCRTSGSQESQGGPPALLWIHWGENDQNTEEPFRVQSLESSRQDQLRNELLPDICGRNLHFRSNMGLISWDFIPTQQVLDLLFPSASPSFPGTWVNFYTEASHQPPGSLSLQLLLQSMWLLLGGLNLEHEAHHLLAQTEDGKSSQAEPESQADWATSPVPVTAPKPTPEPEPSPWEGAEPESRTSGVSTRSSSRPQYNKRVGGSCLIHVYLENERTTKYKSILVTCQDRVPVIIRRAIDAHLLQQEDPENFELLQIVSNHQKLRIPADGNVYYALDGRVDYNFLLRETAASKWFKVKPKEFLEPSMAVASRIPAAVSSSSAVAAGPLPQATQSNERCMRKVTSSSSSLLHSSEQVEDSRLVHVLLEGQSPRETKRILVTCQERVTSLICRALDQNLLQHEDVDNFELLRMMSLHESKKPTAMMGVSNVEVLNEAPGGCWTSLHVFSPGPGLAMQS</sequence>
<dbReference type="Pfam" id="PF00788">
    <property type="entry name" value="RA"/>
    <property type="match status" value="1"/>
</dbReference>
<dbReference type="EMBL" id="CABDUW010001086">
    <property type="protein sequence ID" value="VTJ78518.1"/>
    <property type="molecule type" value="Genomic_DNA"/>
</dbReference>
<keyword evidence="4" id="KW-1185">Reference proteome</keyword>
<comment type="caution">
    <text evidence="3">The sequence shown here is derived from an EMBL/GenBank/DDBJ whole genome shotgun (WGS) entry which is preliminary data.</text>
</comment>
<gene>
    <name evidence="3" type="ORF">MONAX_5E033812</name>
</gene>
<dbReference type="InterPro" id="IPR029071">
    <property type="entry name" value="Ubiquitin-like_domsf"/>
</dbReference>
<reference evidence="3" key="1">
    <citation type="submission" date="2019-04" db="EMBL/GenBank/DDBJ databases">
        <authorList>
            <person name="Alioto T."/>
            <person name="Alioto T."/>
        </authorList>
    </citation>
    <scope>NUCLEOTIDE SEQUENCE [LARGE SCALE GENOMIC DNA]</scope>
</reference>
<dbReference type="SUPFAM" id="SSF54236">
    <property type="entry name" value="Ubiquitin-like"/>
    <property type="match status" value="2"/>
</dbReference>
<evidence type="ECO:0000313" key="3">
    <source>
        <dbReference type="EMBL" id="VTJ78518.1"/>
    </source>
</evidence>
<name>A0A5E4C9L4_MARMO</name>
<dbReference type="PROSITE" id="PS50200">
    <property type="entry name" value="RA"/>
    <property type="match status" value="1"/>
</dbReference>
<dbReference type="SMART" id="SM00314">
    <property type="entry name" value="RA"/>
    <property type="match status" value="1"/>
</dbReference>
<evidence type="ECO:0000256" key="1">
    <source>
        <dbReference type="SAM" id="MobiDB-lite"/>
    </source>
</evidence>
<dbReference type="InterPro" id="IPR000159">
    <property type="entry name" value="RA_dom"/>
</dbReference>
<proteinExistence type="predicted"/>
<evidence type="ECO:0000313" key="4">
    <source>
        <dbReference type="Proteomes" id="UP000335636"/>
    </source>
</evidence>
<evidence type="ECO:0000259" key="2">
    <source>
        <dbReference type="PROSITE" id="PS50200"/>
    </source>
</evidence>
<feature type="compositionally biased region" description="Pro residues" evidence="1">
    <location>
        <begin position="168"/>
        <end position="180"/>
    </location>
</feature>
<feature type="region of interest" description="Disordered" evidence="1">
    <location>
        <begin position="330"/>
        <end position="357"/>
    </location>
</feature>
<feature type="region of interest" description="Disordered" evidence="1">
    <location>
        <begin position="145"/>
        <end position="204"/>
    </location>
</feature>
<protein>
    <recommendedName>
        <fullName evidence="2">Ras-associating domain-containing protein</fullName>
    </recommendedName>
</protein>
<dbReference type="Proteomes" id="UP000335636">
    <property type="component" value="Unassembled WGS sequence"/>
</dbReference>
<dbReference type="AlphaFoldDB" id="A0A5E4C9L4"/>
<feature type="compositionally biased region" description="Low complexity" evidence="1">
    <location>
        <begin position="190"/>
        <end position="201"/>
    </location>
</feature>
<dbReference type="CDD" id="cd00153">
    <property type="entry name" value="RA_RalGDS_like"/>
    <property type="match status" value="1"/>
</dbReference>
<feature type="domain" description="Ras-associating" evidence="2">
    <location>
        <begin position="210"/>
        <end position="297"/>
    </location>
</feature>
<organism evidence="3 4">
    <name type="scientific">Marmota monax</name>
    <name type="common">Woodchuck</name>
    <dbReference type="NCBI Taxonomy" id="9995"/>
    <lineage>
        <taxon>Eukaryota</taxon>
        <taxon>Metazoa</taxon>
        <taxon>Chordata</taxon>
        <taxon>Craniata</taxon>
        <taxon>Vertebrata</taxon>
        <taxon>Euteleostomi</taxon>
        <taxon>Mammalia</taxon>
        <taxon>Eutheria</taxon>
        <taxon>Euarchontoglires</taxon>
        <taxon>Glires</taxon>
        <taxon>Rodentia</taxon>
        <taxon>Sciuromorpha</taxon>
        <taxon>Sciuridae</taxon>
        <taxon>Xerinae</taxon>
        <taxon>Marmotini</taxon>
        <taxon>Marmota</taxon>
    </lineage>
</organism>
<dbReference type="Gene3D" id="3.10.20.90">
    <property type="entry name" value="Phosphatidylinositol 3-kinase Catalytic Subunit, Chain A, domain 1"/>
    <property type="match status" value="2"/>
</dbReference>
<accession>A0A5E4C9L4</accession>